<comment type="caution">
    <text evidence="2">The sequence shown here is derived from an EMBL/GenBank/DDBJ whole genome shotgun (WGS) entry which is preliminary data.</text>
</comment>
<organism evidence="2 3">
    <name type="scientific">Burkholderia contaminans</name>
    <dbReference type="NCBI Taxonomy" id="488447"/>
    <lineage>
        <taxon>Bacteria</taxon>
        <taxon>Pseudomonadati</taxon>
        <taxon>Pseudomonadota</taxon>
        <taxon>Betaproteobacteria</taxon>
        <taxon>Burkholderiales</taxon>
        <taxon>Burkholderiaceae</taxon>
        <taxon>Burkholderia</taxon>
        <taxon>Burkholderia cepacia complex</taxon>
    </lineage>
</organism>
<dbReference type="Pfam" id="PF10945">
    <property type="entry name" value="CBP_BcsR"/>
    <property type="match status" value="1"/>
</dbReference>
<dbReference type="Proteomes" id="UP001172109">
    <property type="component" value="Unassembled WGS sequence"/>
</dbReference>
<protein>
    <submittedName>
        <fullName evidence="2">Cellulose biosynthesis protein BcsP</fullName>
    </submittedName>
</protein>
<sequence length="145" mass="15534">MPTSRPTSRDIESLFKRFGGDAGRYHEVRAEADADAARTRWPLLGGVELRERESQGQPGAGSPDGADTLRKIVLADKRASPVSAPDAGTRHQAPGALKKLVSRPASSEGPDAQGSSQPLVRLFERLRTNATGEAQAMQSVWTSRS</sequence>
<accession>A0AAP4R0E5</accession>
<dbReference type="AlphaFoldDB" id="A0AAP4R0E5"/>
<gene>
    <name evidence="2" type="primary">bcsP</name>
    <name evidence="2" type="ORF">QZM56_03470</name>
</gene>
<dbReference type="RefSeq" id="WP_105817659.1">
    <property type="nucleotide sequence ID" value="NZ_CADEUY010000002.1"/>
</dbReference>
<reference evidence="2" key="1">
    <citation type="submission" date="2023-07" db="EMBL/GenBank/DDBJ databases">
        <title>A collection of bacterial strains from the Burkholderia cepacia Research Laboratory and Repository.</title>
        <authorList>
            <person name="Lipuma J."/>
            <person name="Spilker T."/>
            <person name="Caverly L."/>
        </authorList>
    </citation>
    <scope>NUCLEOTIDE SEQUENCE</scope>
    <source>
        <strain evidence="2">AU44979</strain>
    </source>
</reference>
<dbReference type="InterPro" id="IPR024487">
    <property type="entry name" value="CBP_BcsR"/>
</dbReference>
<evidence type="ECO:0000256" key="1">
    <source>
        <dbReference type="SAM" id="MobiDB-lite"/>
    </source>
</evidence>
<evidence type="ECO:0000313" key="2">
    <source>
        <dbReference type="EMBL" id="MDN7563559.1"/>
    </source>
</evidence>
<dbReference type="EMBL" id="JAUJQS010000002">
    <property type="protein sequence ID" value="MDN7563559.1"/>
    <property type="molecule type" value="Genomic_DNA"/>
</dbReference>
<proteinExistence type="predicted"/>
<feature type="compositionally biased region" description="Basic and acidic residues" evidence="1">
    <location>
        <begin position="67"/>
        <end position="79"/>
    </location>
</feature>
<dbReference type="NCBIfam" id="NF040718">
    <property type="entry name" value="BcsP_of_Ic"/>
    <property type="match status" value="1"/>
</dbReference>
<feature type="region of interest" description="Disordered" evidence="1">
    <location>
        <begin position="48"/>
        <end position="120"/>
    </location>
</feature>
<name>A0AAP4R0E5_9BURK</name>
<evidence type="ECO:0000313" key="3">
    <source>
        <dbReference type="Proteomes" id="UP001172109"/>
    </source>
</evidence>